<reference evidence="1 2" key="1">
    <citation type="journal article" date="2020" name="Cell Host Microbe">
        <title>Functional and Genomic Variation between Human-Derived Isolates of Lachnospiraceae Reveals Inter- and Intra-Species Diversity.</title>
        <authorList>
            <person name="Sorbara M.T."/>
            <person name="Littmann E.R."/>
            <person name="Fontana E."/>
            <person name="Moody T.U."/>
            <person name="Kohout C.E."/>
            <person name="Gjonbalaj M."/>
            <person name="Eaton V."/>
            <person name="Seok R."/>
            <person name="Leiner I.M."/>
            <person name="Pamer E.G."/>
        </authorList>
    </citation>
    <scope>NUCLEOTIDE SEQUENCE [LARGE SCALE GENOMIC DNA]</scope>
    <source>
        <strain evidence="1 2">MSK.14.16</strain>
    </source>
</reference>
<dbReference type="RefSeq" id="WP_173865728.1">
    <property type="nucleotide sequence ID" value="NZ_JAAWUU010000005.1"/>
</dbReference>
<organism evidence="1 2">
    <name type="scientific">Faecalicatena fissicatena</name>
    <dbReference type="NCBI Taxonomy" id="290055"/>
    <lineage>
        <taxon>Bacteria</taxon>
        <taxon>Bacillati</taxon>
        <taxon>Bacillota</taxon>
        <taxon>Clostridia</taxon>
        <taxon>Lachnospirales</taxon>
        <taxon>Lachnospiraceae</taxon>
        <taxon>Faecalicatena</taxon>
    </lineage>
</organism>
<name>A0ABX2H0C5_9FIRM</name>
<evidence type="ECO:0000313" key="2">
    <source>
        <dbReference type="Proteomes" id="UP000821846"/>
    </source>
</evidence>
<accession>A0ABX2H0C5</accession>
<keyword evidence="2" id="KW-1185">Reference proteome</keyword>
<evidence type="ECO:0000313" key="1">
    <source>
        <dbReference type="EMBL" id="NSG31082.1"/>
    </source>
</evidence>
<evidence type="ECO:0008006" key="3">
    <source>
        <dbReference type="Google" id="ProtNLM"/>
    </source>
</evidence>
<dbReference type="EMBL" id="JAAWUZ010000059">
    <property type="protein sequence ID" value="NSG31082.1"/>
    <property type="molecule type" value="Genomic_DNA"/>
</dbReference>
<gene>
    <name evidence="1" type="ORF">HFM93_12575</name>
</gene>
<comment type="caution">
    <text evidence="1">The sequence shown here is derived from an EMBL/GenBank/DDBJ whole genome shotgun (WGS) entry which is preliminary data.</text>
</comment>
<protein>
    <recommendedName>
        <fullName evidence="3">Minor capsid protein</fullName>
    </recommendedName>
</protein>
<dbReference type="Proteomes" id="UP000821846">
    <property type="component" value="Unassembled WGS sequence"/>
</dbReference>
<proteinExistence type="predicted"/>
<sequence length="122" mass="13906">MRLKRNRLREFKHFQVVQKKDAEGGTYTEYAPPSCFRAEMWTAGGKVQAEMYGSRLPLIRNLRIDGKYAEVPGKNGKTSYRFQEGMTVSVNDGISVNGGNDPDYKVVAIYPYTYITLEVEKL</sequence>